<dbReference type="InterPro" id="IPR000160">
    <property type="entry name" value="GGDEF_dom"/>
</dbReference>
<accession>A0ABS1VCS7</accession>
<dbReference type="SMART" id="SM00267">
    <property type="entry name" value="GGDEF"/>
    <property type="match status" value="1"/>
</dbReference>
<dbReference type="InterPro" id="IPR029787">
    <property type="entry name" value="Nucleotide_cyclase"/>
</dbReference>
<dbReference type="EMBL" id="JAEUXJ010000041">
    <property type="protein sequence ID" value="MBL6459448.1"/>
    <property type="molecule type" value="Genomic_DNA"/>
</dbReference>
<keyword evidence="3" id="KW-0812">Transmembrane</keyword>
<dbReference type="SMART" id="SM00065">
    <property type="entry name" value="GAF"/>
    <property type="match status" value="1"/>
</dbReference>
<evidence type="ECO:0000256" key="2">
    <source>
        <dbReference type="ARBA" id="ARBA00034247"/>
    </source>
</evidence>
<evidence type="ECO:0000256" key="1">
    <source>
        <dbReference type="ARBA" id="ARBA00012528"/>
    </source>
</evidence>
<keyword evidence="3" id="KW-0472">Membrane</keyword>
<evidence type="ECO:0000256" key="3">
    <source>
        <dbReference type="SAM" id="Phobius"/>
    </source>
</evidence>
<comment type="catalytic activity">
    <reaction evidence="2">
        <text>2 GTP = 3',3'-c-di-GMP + 2 diphosphate</text>
        <dbReference type="Rhea" id="RHEA:24898"/>
        <dbReference type="ChEBI" id="CHEBI:33019"/>
        <dbReference type="ChEBI" id="CHEBI:37565"/>
        <dbReference type="ChEBI" id="CHEBI:58805"/>
        <dbReference type="EC" id="2.7.7.65"/>
    </reaction>
</comment>
<dbReference type="InterPro" id="IPR007891">
    <property type="entry name" value="CHASE3"/>
</dbReference>
<dbReference type="Gene3D" id="3.30.450.40">
    <property type="match status" value="1"/>
</dbReference>
<dbReference type="CDD" id="cd01949">
    <property type="entry name" value="GGDEF"/>
    <property type="match status" value="1"/>
</dbReference>
<proteinExistence type="predicted"/>
<gene>
    <name evidence="5" type="ORF">JMJ55_29480</name>
</gene>
<protein>
    <recommendedName>
        <fullName evidence="1">diguanylate cyclase</fullName>
        <ecNumber evidence="1">2.7.7.65</ecNumber>
    </recommendedName>
</protein>
<comment type="caution">
    <text evidence="5">The sequence shown here is derived from an EMBL/GenBank/DDBJ whole genome shotgun (WGS) entry which is preliminary data.</text>
</comment>
<name>A0ABS1VCS7_9PROT</name>
<feature type="domain" description="GGDEF" evidence="4">
    <location>
        <begin position="434"/>
        <end position="572"/>
    </location>
</feature>
<evidence type="ECO:0000313" key="6">
    <source>
        <dbReference type="Proteomes" id="UP000606490"/>
    </source>
</evidence>
<dbReference type="Pfam" id="PF05227">
    <property type="entry name" value="CHASE3"/>
    <property type="match status" value="1"/>
</dbReference>
<dbReference type="EC" id="2.7.7.65" evidence="1"/>
<feature type="transmembrane region" description="Helical" evidence="3">
    <location>
        <begin position="22"/>
        <end position="46"/>
    </location>
</feature>
<dbReference type="PANTHER" id="PTHR45138">
    <property type="entry name" value="REGULATORY COMPONENTS OF SENSORY TRANSDUCTION SYSTEM"/>
    <property type="match status" value="1"/>
</dbReference>
<dbReference type="InterPro" id="IPR003018">
    <property type="entry name" value="GAF"/>
</dbReference>
<dbReference type="InterPro" id="IPR050469">
    <property type="entry name" value="Diguanylate_Cyclase"/>
</dbReference>
<dbReference type="SUPFAM" id="SSF55781">
    <property type="entry name" value="GAF domain-like"/>
    <property type="match status" value="1"/>
</dbReference>
<dbReference type="Gene3D" id="3.30.70.270">
    <property type="match status" value="1"/>
</dbReference>
<dbReference type="Pfam" id="PF00990">
    <property type="entry name" value="GGDEF"/>
    <property type="match status" value="1"/>
</dbReference>
<dbReference type="InterPro" id="IPR043128">
    <property type="entry name" value="Rev_trsase/Diguanyl_cyclase"/>
</dbReference>
<dbReference type="Proteomes" id="UP000606490">
    <property type="component" value="Unassembled WGS sequence"/>
</dbReference>
<reference evidence="5 6" key="1">
    <citation type="submission" date="2021-01" db="EMBL/GenBank/DDBJ databases">
        <title>Belnapia mucosa sp. nov. and Belnapia arida sp. nov., isolated from the Tabernas Desert (Almeria, Spain).</title>
        <authorList>
            <person name="Molina-Menor E."/>
            <person name="Vidal-Verdu A."/>
            <person name="Calonge A."/>
            <person name="Satari L."/>
            <person name="Pereto Magraner J."/>
            <person name="Porcar Miralles M."/>
        </authorList>
    </citation>
    <scope>NUCLEOTIDE SEQUENCE [LARGE SCALE GENOMIC DNA]</scope>
    <source>
        <strain evidence="5 6">T6</strain>
    </source>
</reference>
<dbReference type="RefSeq" id="WP_202829182.1">
    <property type="nucleotide sequence ID" value="NZ_JAEUXJ010000041.1"/>
</dbReference>
<keyword evidence="3" id="KW-1133">Transmembrane helix</keyword>
<evidence type="ECO:0000259" key="4">
    <source>
        <dbReference type="PROSITE" id="PS50887"/>
    </source>
</evidence>
<keyword evidence="6" id="KW-1185">Reference proteome</keyword>
<dbReference type="InterPro" id="IPR029016">
    <property type="entry name" value="GAF-like_dom_sf"/>
</dbReference>
<evidence type="ECO:0000313" key="5">
    <source>
        <dbReference type="EMBL" id="MBL6459448.1"/>
    </source>
</evidence>
<dbReference type="NCBIfam" id="TIGR00254">
    <property type="entry name" value="GGDEF"/>
    <property type="match status" value="1"/>
</dbReference>
<dbReference type="PROSITE" id="PS50887">
    <property type="entry name" value="GGDEF"/>
    <property type="match status" value="1"/>
</dbReference>
<dbReference type="Pfam" id="PF13185">
    <property type="entry name" value="GAF_2"/>
    <property type="match status" value="1"/>
</dbReference>
<feature type="transmembrane region" description="Helical" evidence="3">
    <location>
        <begin position="194"/>
        <end position="213"/>
    </location>
</feature>
<dbReference type="PANTHER" id="PTHR45138:SF9">
    <property type="entry name" value="DIGUANYLATE CYCLASE DGCM-RELATED"/>
    <property type="match status" value="1"/>
</dbReference>
<sequence>MSDQSLSGTDTRKSLKRKMPRLWRWAVPVLGTLLAVGAAAATWGYIDAQRIDAQVQGAMTDRDNARRILQAAVDLESSSRGFLLSGRHEQLADYHAALLFFDRERNKSIAAVDRGLDLLRESSLADALEVAMRTRARRIEHYATGGVEAALRGTQASEGKRATDDIRRLVGVYVADREAKIAALHAALGWRQTAVVILIVFSALTTIIALAFAHRQIWRRQVLAEGARAASDRRGRELAALVEMSELLQSGVETKDVRAVVAHAARRLLPGLSGWLFAFNNSRDRLDLAASWKGSTANQSAASTEPPDHFAPSECWALKRGRPHHGDPSAEGGGLGCVACAATGSGLCVPMAARGEVQGVLRIAFGANAPAPTAEQTALATALGDSVSLALANQALRERLRGQALRDSLTGLHNRRFLEEVMAQMEAQLARDGRPVAVLMMDLDHFKSINDTHGHAAGDAVLRSVGLLLTEQLRRSDVACRYGGEELAVLLPGCDLAQAAERADMIRQSVAMLHKSAAAHGHKAPLPPVTISIGVAAAPQSARQLADALKAADAALYEAKRAGRNRVTAAPLHSAGPHPPKLEVVPAVAMQRAVSSAAASSTSLPQSMEIG</sequence>
<organism evidence="5 6">
    <name type="scientific">Belnapia mucosa</name>
    <dbReference type="NCBI Taxonomy" id="2804532"/>
    <lineage>
        <taxon>Bacteria</taxon>
        <taxon>Pseudomonadati</taxon>
        <taxon>Pseudomonadota</taxon>
        <taxon>Alphaproteobacteria</taxon>
        <taxon>Acetobacterales</taxon>
        <taxon>Roseomonadaceae</taxon>
        <taxon>Belnapia</taxon>
    </lineage>
</organism>
<dbReference type="SUPFAM" id="SSF55073">
    <property type="entry name" value="Nucleotide cyclase"/>
    <property type="match status" value="1"/>
</dbReference>